<dbReference type="AlphaFoldDB" id="X1SNG6"/>
<name>X1SNG6_9ZZZZ</name>
<gene>
    <name evidence="1" type="ORF">S12H4_36845</name>
</gene>
<reference evidence="1" key="1">
    <citation type="journal article" date="2014" name="Front. Microbiol.">
        <title>High frequency of phylogenetically diverse reductive dehalogenase-homologous genes in deep subseafloor sedimentary metagenomes.</title>
        <authorList>
            <person name="Kawai M."/>
            <person name="Futagami T."/>
            <person name="Toyoda A."/>
            <person name="Takaki Y."/>
            <person name="Nishi S."/>
            <person name="Hori S."/>
            <person name="Arai W."/>
            <person name="Tsubouchi T."/>
            <person name="Morono Y."/>
            <person name="Uchiyama I."/>
            <person name="Ito T."/>
            <person name="Fujiyama A."/>
            <person name="Inagaki F."/>
            <person name="Takami H."/>
        </authorList>
    </citation>
    <scope>NUCLEOTIDE SEQUENCE</scope>
    <source>
        <strain evidence="1">Expedition CK06-06</strain>
    </source>
</reference>
<comment type="caution">
    <text evidence="1">The sequence shown here is derived from an EMBL/GenBank/DDBJ whole genome shotgun (WGS) entry which is preliminary data.</text>
</comment>
<dbReference type="EMBL" id="BARW01022001">
    <property type="protein sequence ID" value="GAI94453.1"/>
    <property type="molecule type" value="Genomic_DNA"/>
</dbReference>
<sequence>MSLALTIQFVVWETGLFWGEPNRRFHILQGKFTILGFGINLDWAVL</sequence>
<evidence type="ECO:0000313" key="1">
    <source>
        <dbReference type="EMBL" id="GAI94453.1"/>
    </source>
</evidence>
<accession>X1SNG6</accession>
<proteinExistence type="predicted"/>
<organism evidence="1">
    <name type="scientific">marine sediment metagenome</name>
    <dbReference type="NCBI Taxonomy" id="412755"/>
    <lineage>
        <taxon>unclassified sequences</taxon>
        <taxon>metagenomes</taxon>
        <taxon>ecological metagenomes</taxon>
    </lineage>
</organism>
<protein>
    <submittedName>
        <fullName evidence="1">Uncharacterized protein</fullName>
    </submittedName>
</protein>